<sequence>MIQFSLYKQDENRIVTRSVETILLPVIAETIPALAALSPDDKILLAAELWQDAVSDDSEASDPNPALIEAIQERLAHYRAHPDEVSTWNDVRKRLSSRNQ</sequence>
<comment type="caution">
    <text evidence="1">The sequence shown here is derived from an EMBL/GenBank/DDBJ whole genome shotgun (WGS) entry which is preliminary data.</text>
</comment>
<protein>
    <recommendedName>
        <fullName evidence="3">Addiction module protein</fullName>
    </recommendedName>
</protein>
<dbReference type="InterPro" id="IPR013406">
    <property type="entry name" value="CHP02574_addiction_mod"/>
</dbReference>
<organism evidence="1 2">
    <name type="scientific">Phragmitibacter flavus</name>
    <dbReference type="NCBI Taxonomy" id="2576071"/>
    <lineage>
        <taxon>Bacteria</taxon>
        <taxon>Pseudomonadati</taxon>
        <taxon>Verrucomicrobiota</taxon>
        <taxon>Verrucomicrobiia</taxon>
        <taxon>Verrucomicrobiales</taxon>
        <taxon>Verrucomicrobiaceae</taxon>
        <taxon>Phragmitibacter</taxon>
    </lineage>
</organism>
<dbReference type="Proteomes" id="UP000306196">
    <property type="component" value="Unassembled WGS sequence"/>
</dbReference>
<name>A0A5R8KBP3_9BACT</name>
<gene>
    <name evidence="1" type="ORF">FEM03_20170</name>
</gene>
<keyword evidence="2" id="KW-1185">Reference proteome</keyword>
<dbReference type="Pfam" id="PF09720">
    <property type="entry name" value="Unstab_antitox"/>
    <property type="match status" value="1"/>
</dbReference>
<proteinExistence type="predicted"/>
<dbReference type="OrthoDB" id="8909055at2"/>
<reference evidence="1 2" key="1">
    <citation type="submission" date="2019-05" db="EMBL/GenBank/DDBJ databases">
        <title>Verrucobacter flavum gen. nov., sp. nov. a new member of the family Verrucomicrobiaceae.</title>
        <authorList>
            <person name="Szuroczki S."/>
            <person name="Abbaszade G."/>
            <person name="Szabo A."/>
            <person name="Felfoldi T."/>
            <person name="Schumann P."/>
            <person name="Boka K."/>
            <person name="Keki Z."/>
            <person name="Toumi M."/>
            <person name="Toth E."/>
        </authorList>
    </citation>
    <scope>NUCLEOTIDE SEQUENCE [LARGE SCALE GENOMIC DNA]</scope>
    <source>
        <strain evidence="1 2">MG-N-17</strain>
    </source>
</reference>
<dbReference type="AlphaFoldDB" id="A0A5R8KBP3"/>
<evidence type="ECO:0000313" key="1">
    <source>
        <dbReference type="EMBL" id="TLD68979.1"/>
    </source>
</evidence>
<evidence type="ECO:0008006" key="3">
    <source>
        <dbReference type="Google" id="ProtNLM"/>
    </source>
</evidence>
<evidence type="ECO:0000313" key="2">
    <source>
        <dbReference type="Proteomes" id="UP000306196"/>
    </source>
</evidence>
<dbReference type="EMBL" id="VAUV01000017">
    <property type="protein sequence ID" value="TLD68979.1"/>
    <property type="molecule type" value="Genomic_DNA"/>
</dbReference>
<accession>A0A5R8KBP3</accession>